<name>A0A8E7G1W6_9VIRU</name>
<proteinExistence type="predicted"/>
<evidence type="ECO:0000256" key="2">
    <source>
        <dbReference type="ARBA" id="ARBA00022705"/>
    </source>
</evidence>
<feature type="region of interest" description="Disordered" evidence="5">
    <location>
        <begin position="1"/>
        <end position="23"/>
    </location>
</feature>
<comment type="subcellular location">
    <subcellularLocation>
        <location evidence="1">Host cell</location>
    </subcellularLocation>
</comment>
<keyword evidence="3" id="KW-0547">Nucleotide-binding</keyword>
<dbReference type="GO" id="GO:0043657">
    <property type="term" value="C:host cell"/>
    <property type="evidence" value="ECO:0007669"/>
    <property type="project" value="UniProtKB-SubCell"/>
</dbReference>
<dbReference type="GO" id="GO:0019079">
    <property type="term" value="P:viral genome replication"/>
    <property type="evidence" value="ECO:0007669"/>
    <property type="project" value="InterPro"/>
</dbReference>
<keyword evidence="2" id="KW-0235">DNA replication</keyword>
<evidence type="ECO:0000256" key="5">
    <source>
        <dbReference type="SAM" id="MobiDB-lite"/>
    </source>
</evidence>
<evidence type="ECO:0000313" key="7">
    <source>
        <dbReference type="EMBL" id="QVW56819.1"/>
    </source>
</evidence>
<dbReference type="InterPro" id="IPR001257">
    <property type="entry name" value="Parvovirus_NS1_helicase"/>
</dbReference>
<dbReference type="Pfam" id="PF01057">
    <property type="entry name" value="Parvo_NS1"/>
    <property type="match status" value="1"/>
</dbReference>
<evidence type="ECO:0000256" key="1">
    <source>
        <dbReference type="ARBA" id="ARBA00004340"/>
    </source>
</evidence>
<sequence>MVRLEDSGSSDEHQRQRNKRSSGETDIVLHNEIYGKKARSAGKYGYIKDQTKTLLLKYYCSPLSAVRDIKEFRDDYILSDPKNKDYIQASFDDFGRDLNDFSLREFYEMLSKPDCKPVFIASMEYANSDVSLEWIDNLLKFQFNDDEDLITCFLQSVVDVLDKKVPKCNTICVMAPPSSGKNFFFDMIFAIMLNYGQLGQANKHNLFAFQEAPNKRLLIWNEPNYESVLTDTIKMMLGGDPYTVRVKHCMDTHVRRTPVIILTNNVVPFMVDPAFKDRICRFNWNPAPFLKEYDLKPFPLSFFALLNKYKVSF</sequence>
<dbReference type="GO" id="GO:0006260">
    <property type="term" value="P:DNA replication"/>
    <property type="evidence" value="ECO:0007669"/>
    <property type="project" value="UniProtKB-KW"/>
</dbReference>
<dbReference type="EMBL" id="MW046567">
    <property type="protein sequence ID" value="QVW56819.1"/>
    <property type="molecule type" value="Genomic_DNA"/>
</dbReference>
<organism evidence="7">
    <name type="scientific">Aegithalos caudatus ambidensovirus</name>
    <dbReference type="NCBI Taxonomy" id="2794442"/>
    <lineage>
        <taxon>Viruses</taxon>
        <taxon>Monodnaviria</taxon>
        <taxon>Shotokuvirae</taxon>
        <taxon>Cossaviricota</taxon>
        <taxon>Quintoviricetes</taxon>
        <taxon>Piccovirales</taxon>
        <taxon>Parvoviridae</taxon>
        <taxon>Densovirinae</taxon>
        <taxon>Ambidensovirus</taxon>
    </lineage>
</organism>
<feature type="domain" description="SF3 helicase" evidence="6">
    <location>
        <begin position="145"/>
        <end position="311"/>
    </location>
</feature>
<evidence type="ECO:0000256" key="4">
    <source>
        <dbReference type="ARBA" id="ARBA00022840"/>
    </source>
</evidence>
<evidence type="ECO:0000259" key="6">
    <source>
        <dbReference type="PROSITE" id="PS51206"/>
    </source>
</evidence>
<dbReference type="InterPro" id="IPR014015">
    <property type="entry name" value="Helicase_SF3_DNA-vir"/>
</dbReference>
<reference evidence="7" key="1">
    <citation type="submission" date="2020-09" db="EMBL/GenBank/DDBJ databases">
        <title>Parvovirus dark matter in the feces of wild birds.</title>
        <authorList>
            <person name="Dai Z."/>
            <person name="Yang S."/>
            <person name="Zhang W."/>
        </authorList>
    </citation>
    <scope>NUCLEOTIDE SEQUENCE</scope>
    <source>
        <strain evidence="7">Ltt192par07</strain>
    </source>
</reference>
<dbReference type="GO" id="GO:0005524">
    <property type="term" value="F:ATP binding"/>
    <property type="evidence" value="ECO:0007669"/>
    <property type="project" value="UniProtKB-KW"/>
</dbReference>
<accession>A0A8E7G1W6</accession>
<keyword evidence="4" id="KW-0067">ATP-binding</keyword>
<dbReference type="PROSITE" id="PS51206">
    <property type="entry name" value="SF3_HELICASE_1"/>
    <property type="match status" value="1"/>
</dbReference>
<evidence type="ECO:0000256" key="3">
    <source>
        <dbReference type="ARBA" id="ARBA00022741"/>
    </source>
</evidence>
<protein>
    <submittedName>
        <fullName evidence="7">Nonstructural protein NS1</fullName>
    </submittedName>
</protein>